<dbReference type="PROSITE" id="PS51180">
    <property type="entry name" value="BRO1"/>
    <property type="match status" value="1"/>
</dbReference>
<dbReference type="Pfam" id="PF03097">
    <property type="entry name" value="BRO1"/>
    <property type="match status" value="1"/>
</dbReference>
<keyword evidence="3" id="KW-0963">Cytoplasm</keyword>
<dbReference type="EMBL" id="AZBU02000002">
    <property type="protein sequence ID" value="TKR94620.1"/>
    <property type="molecule type" value="Genomic_DNA"/>
</dbReference>
<comment type="caution">
    <text evidence="8">The sequence shown here is derived from an EMBL/GenBank/DDBJ whole genome shotgun (WGS) entry which is preliminary data.</text>
</comment>
<comment type="subcellular location">
    <subcellularLocation>
        <location evidence="2">Cytoplasm</location>
    </subcellularLocation>
    <subcellularLocation>
        <location evidence="1">Endosome</location>
    </subcellularLocation>
</comment>
<dbReference type="InterPro" id="IPR004328">
    <property type="entry name" value="BRO1_dom"/>
</dbReference>
<organism evidence="8 9">
    <name type="scientific">Steinernema carpocapsae</name>
    <name type="common">Entomopathogenic nematode</name>
    <dbReference type="NCBI Taxonomy" id="34508"/>
    <lineage>
        <taxon>Eukaryota</taxon>
        <taxon>Metazoa</taxon>
        <taxon>Ecdysozoa</taxon>
        <taxon>Nematoda</taxon>
        <taxon>Chromadorea</taxon>
        <taxon>Rhabditida</taxon>
        <taxon>Tylenchina</taxon>
        <taxon>Panagrolaimomorpha</taxon>
        <taxon>Strongyloidoidea</taxon>
        <taxon>Steinernematidae</taxon>
        <taxon>Steinernema</taxon>
    </lineage>
</organism>
<keyword evidence="9" id="KW-1185">Reference proteome</keyword>
<dbReference type="OrthoDB" id="10266451at2759"/>
<evidence type="ECO:0000256" key="4">
    <source>
        <dbReference type="ARBA" id="ARBA00022753"/>
    </source>
</evidence>
<dbReference type="GO" id="GO:0005768">
    <property type="term" value="C:endosome"/>
    <property type="evidence" value="ECO:0007669"/>
    <property type="project" value="UniProtKB-SubCell"/>
</dbReference>
<proteinExistence type="predicted"/>
<feature type="coiled-coil region" evidence="5">
    <location>
        <begin position="397"/>
        <end position="428"/>
    </location>
</feature>
<keyword evidence="5" id="KW-0175">Coiled coil</keyword>
<evidence type="ECO:0000256" key="6">
    <source>
        <dbReference type="SAM" id="MobiDB-lite"/>
    </source>
</evidence>
<gene>
    <name evidence="8" type="ORF">L596_008883</name>
</gene>
<feature type="region of interest" description="Disordered" evidence="6">
    <location>
        <begin position="603"/>
        <end position="648"/>
    </location>
</feature>
<evidence type="ECO:0000256" key="1">
    <source>
        <dbReference type="ARBA" id="ARBA00004177"/>
    </source>
</evidence>
<evidence type="ECO:0000256" key="5">
    <source>
        <dbReference type="SAM" id="Coils"/>
    </source>
</evidence>
<evidence type="ECO:0000313" key="9">
    <source>
        <dbReference type="Proteomes" id="UP000298663"/>
    </source>
</evidence>
<evidence type="ECO:0000313" key="8">
    <source>
        <dbReference type="EMBL" id="TKR94620.1"/>
    </source>
</evidence>
<dbReference type="AlphaFoldDB" id="A0A4U5PE07"/>
<dbReference type="InterPro" id="IPR025304">
    <property type="entry name" value="ALIX_V_dom"/>
</dbReference>
<keyword evidence="4" id="KW-0967">Endosome</keyword>
<dbReference type="Pfam" id="PF13949">
    <property type="entry name" value="ALIX_LYPXL_bnd"/>
    <property type="match status" value="1"/>
</dbReference>
<evidence type="ECO:0000256" key="3">
    <source>
        <dbReference type="ARBA" id="ARBA00022490"/>
    </source>
</evidence>
<feature type="coiled-coil region" evidence="5">
    <location>
        <begin position="317"/>
        <end position="354"/>
    </location>
</feature>
<dbReference type="InterPro" id="IPR038499">
    <property type="entry name" value="BRO1_sf"/>
</dbReference>
<dbReference type="PANTHER" id="PTHR23030:SF30">
    <property type="entry name" value="TYROSINE-PROTEIN PHOSPHATASE NON-RECEPTOR TYPE 23"/>
    <property type="match status" value="1"/>
</dbReference>
<feature type="compositionally biased region" description="Polar residues" evidence="6">
    <location>
        <begin position="608"/>
        <end position="648"/>
    </location>
</feature>
<dbReference type="GO" id="GO:0043328">
    <property type="term" value="P:protein transport to vacuole involved in ubiquitin-dependent protein catabolic process via the multivesicular body sorting pathway"/>
    <property type="evidence" value="ECO:0007669"/>
    <property type="project" value="TreeGrafter"/>
</dbReference>
<dbReference type="Gene3D" id="1.25.40.280">
    <property type="entry name" value="alix/aip1 like domains"/>
    <property type="match status" value="1"/>
</dbReference>
<dbReference type="Gene3D" id="1.20.140.50">
    <property type="entry name" value="alix/aip1 like domains"/>
    <property type="match status" value="1"/>
</dbReference>
<reference evidence="8 9" key="2">
    <citation type="journal article" date="2019" name="G3 (Bethesda)">
        <title>Hybrid Assembly of the Genome of the Entomopathogenic Nematode Steinernema carpocapsae Identifies the X-Chromosome.</title>
        <authorList>
            <person name="Serra L."/>
            <person name="Macchietto M."/>
            <person name="Macias-Munoz A."/>
            <person name="McGill C.J."/>
            <person name="Rodriguez I.M."/>
            <person name="Rodriguez B."/>
            <person name="Murad R."/>
            <person name="Mortazavi A."/>
        </authorList>
    </citation>
    <scope>NUCLEOTIDE SEQUENCE [LARGE SCALE GENOMIC DNA]</scope>
    <source>
        <strain evidence="8 9">ALL</strain>
    </source>
</reference>
<reference evidence="8 9" key="1">
    <citation type="journal article" date="2015" name="Genome Biol.">
        <title>Comparative genomics of Steinernema reveals deeply conserved gene regulatory networks.</title>
        <authorList>
            <person name="Dillman A.R."/>
            <person name="Macchietto M."/>
            <person name="Porter C.F."/>
            <person name="Rogers A."/>
            <person name="Williams B."/>
            <person name="Antoshechkin I."/>
            <person name="Lee M.M."/>
            <person name="Goodwin Z."/>
            <person name="Lu X."/>
            <person name="Lewis E.E."/>
            <person name="Goodrich-Blair H."/>
            <person name="Stock S.P."/>
            <person name="Adams B.J."/>
            <person name="Sternberg P.W."/>
            <person name="Mortazavi A."/>
        </authorList>
    </citation>
    <scope>NUCLEOTIDE SEQUENCE [LARGE SCALE GENOMIC DNA]</scope>
    <source>
        <strain evidence="8 9">ALL</strain>
    </source>
</reference>
<protein>
    <recommendedName>
        <fullName evidence="7">BRO1 domain-containing protein</fullName>
    </recommendedName>
</protein>
<sequence length="648" mass="72544">MKTAEKDKRESLRQSVLFALEVIAGKQANALKENDFIYHDRVPKYEDLELPDGKSLIKPIAFDPHDKSVLGEDLFAQLLPVTVIRSVSVYEEEKTKLKRKIGDKIAKKDEELDEYLLSLELGQINVDTEMDKLSLPAELLEASARFCSQPDAFAEILNKLYEVGDRSNLVEKTLKDLRVRVDSIDLPEVTSDDGYKAISRTLDQYQEMHSKYRDSNSDYQSAIAEQSELIRMLAMPLTELKKKLVGTVPKLDESEDGRTLKRILDKVDEMRMQRIKLYENFKGDLLRDDISGKLLADKHEDNKNLFDSELYKHDMNIALIEQNLTAQENILRALTEANAKYANVRQEAIEMAQKRSEQISELVNAYEVFTLVTNQAGKGMKFYDQLLTKSGGLAQSIQAMESMCQKEKERKRERQQKAEEKMRAMQLAKDTDETMAFFSTGSLNEHPAAFPAAPRPVLADKTSRPRLGDYMDFYRNKMGSVPSTPAVAPMKNGAQLPPKSYAAFGASLQPMANAYASQGYQMPANYYQQPMVPSSNAGNPSHIPTMFSASTNAPGISTSTPLQFPMPSLSAIGNPQLALPNRTPLPQPPTMPGTQFSMYQSPFAAPTGPQQPQFGNPSPFSATQNSGAINVSSNSPWHQNFPTNTRLQ</sequence>
<dbReference type="GO" id="GO:0032456">
    <property type="term" value="P:endocytic recycling"/>
    <property type="evidence" value="ECO:0007669"/>
    <property type="project" value="TreeGrafter"/>
</dbReference>
<accession>A0A4U5PE07</accession>
<dbReference type="GO" id="GO:0045022">
    <property type="term" value="P:early endosome to late endosome transport"/>
    <property type="evidence" value="ECO:0007669"/>
    <property type="project" value="TreeGrafter"/>
</dbReference>
<dbReference type="Gene3D" id="1.20.120.560">
    <property type="entry name" value="alix/aip1 in complex with the ypdl late domain"/>
    <property type="match status" value="1"/>
</dbReference>
<evidence type="ECO:0000256" key="2">
    <source>
        <dbReference type="ARBA" id="ARBA00004496"/>
    </source>
</evidence>
<dbReference type="STRING" id="34508.A0A4U5PE07"/>
<name>A0A4U5PE07_STECR</name>
<dbReference type="PANTHER" id="PTHR23030">
    <property type="entry name" value="PCD6 INTERACTING PROTEIN-RELATED"/>
    <property type="match status" value="1"/>
</dbReference>
<evidence type="ECO:0000259" key="7">
    <source>
        <dbReference type="PROSITE" id="PS51180"/>
    </source>
</evidence>
<dbReference type="Proteomes" id="UP000298663">
    <property type="component" value="Unassembled WGS sequence"/>
</dbReference>
<feature type="domain" description="BRO1" evidence="7">
    <location>
        <begin position="1"/>
        <end position="112"/>
    </location>
</feature>